<dbReference type="Proteomes" id="UP000717696">
    <property type="component" value="Unassembled WGS sequence"/>
</dbReference>
<evidence type="ECO:0000313" key="16">
    <source>
        <dbReference type="Proteomes" id="UP000717696"/>
    </source>
</evidence>
<dbReference type="InterPro" id="IPR036640">
    <property type="entry name" value="ABC1_TM_sf"/>
</dbReference>
<feature type="transmembrane region" description="Helical" evidence="12">
    <location>
        <begin position="304"/>
        <end position="327"/>
    </location>
</feature>
<dbReference type="PANTHER" id="PTHR43394:SF27">
    <property type="entry name" value="ATP-DEPENDENT TRANSLOCASE ABCB1-LIKE"/>
    <property type="match status" value="1"/>
</dbReference>
<feature type="domain" description="ABC transmembrane type-1" evidence="14">
    <location>
        <begin position="44"/>
        <end position="335"/>
    </location>
</feature>
<dbReference type="SUPFAM" id="SSF52540">
    <property type="entry name" value="P-loop containing nucleoside triphosphate hydrolases"/>
    <property type="match status" value="2"/>
</dbReference>
<dbReference type="Pfam" id="PF00005">
    <property type="entry name" value="ABC_tran"/>
    <property type="match status" value="2"/>
</dbReference>
<evidence type="ECO:0000313" key="15">
    <source>
        <dbReference type="EMBL" id="KAH7161930.1"/>
    </source>
</evidence>
<feature type="transmembrane region" description="Helical" evidence="12">
    <location>
        <begin position="916"/>
        <end position="937"/>
    </location>
</feature>
<dbReference type="FunFam" id="3.40.50.300:FF:000913">
    <property type="entry name" value="ABC multidrug transporter SitT"/>
    <property type="match status" value="1"/>
</dbReference>
<feature type="transmembrane region" description="Helical" evidence="12">
    <location>
        <begin position="734"/>
        <end position="758"/>
    </location>
</feature>
<proteinExistence type="inferred from homology"/>
<feature type="domain" description="ABC transporter" evidence="13">
    <location>
        <begin position="1014"/>
        <end position="1257"/>
    </location>
</feature>
<sequence>MGTSREKSLASAISRRSKDSKPSGFAAFLRIFSFARPIDHVYEFVSLVGAVGAGVAVALVNLVLGDLLNLISDYTTGAMSPSDFRTEAGKLSLYFVYIGIAKLVLTYIYSSLSTYAAYNITRNIRHAYFRSALSQEIVFFDCGGSGSIPMQAISNGKMIQSGIAEKLGLAVQAIATFFAAFIIAFISYWKLTLIIICIAPAIVIVIGTVAAIEGGVETKILQVYASSAAFAETALRNIRAINAFSLRPSIVSKYEGFLAKAKESGDRKSALYGIMFGGQNFIVFSGMGLAFWQGIGMIVSSEVQGIGTVFTVLFSVVIASTSVTAVAPHTVAFNRAAKAASELFELIDRKSEVNPFSTSGDKPSDIVGTIRLENINFSYPSRPDVRVLENLSLNVPTGKVTALVGASGSGKSTIVGLLERWYSPQAGTITLDGQPLDQLNLTWLRTNIRLVQQEPVIFSGTVFENIANGLMGSRFANNPIEDQRERVQEAAKEAFAHDFIMGLPHGYDTPVGERGGLLSGGQKQRIAIARSIVSKPKILLLDEATSALDPQAEGIVQKALDSASRDRTTIVIAHKLATICNADNIVVMSKGQVIEQGHHAELIEKNGQYANLVKAQDLSVMANEVDPDQTIHDDGSSQHGELAHTLTKNHTEDERHFEYLKDKDDFDLVPLTGLVHTICRLIQATPELRGWYALAVLACFASAAVYPGQVLLIASVMDLFTGPDVLDRGNFVALMFFVMGIGAFIGNFAMGWIANVIAQTLSYRCRKEILDDVLRQDLQFFDRPENTVGALTSRLDSYPQAVFELMGFNISLMLIAMVNIISCSILSIATSWKLGLVGVFAGLPPMLLAGYARIRVETKMDRDTDRRFSASASVASESVAAIRTISSLAIEETILQKYTEELDRAIRLSTGPLFQIMVWFSFTQSVEAFILALGFWWGCRLVSFDDISFYQFVVAFMGIYFCGQGGAQLFSHSSSFTKANSAANYYFWLRNLQPLVRETDNNVNQEAKDTCSSFDFKNVKFCYPLAPKVHVLQGVNIKIDRGQFVAFVGASGCGKSTIISLLERFYDPTSGTISTDGARLQDINPRLYRDNIALVQQEPTLFPGSIKDNIAMGLRAEERDSPNDDSIEAACRAANIWDFICSLPEGLDTLCGMGGSQLSGGQRQRIAIARALIRNPRVLLLDEATSALDTESEKLVQEALMSAASSSGRITIAVAHRLSTIRDADCIYVFQDGRIIDAGTHSELIGRGGLYKKMFEAQSLDQAA</sequence>
<evidence type="ECO:0000259" key="13">
    <source>
        <dbReference type="PROSITE" id="PS50893"/>
    </source>
</evidence>
<accession>A0A9P9FIZ6</accession>
<keyword evidence="7" id="KW-0547">Nucleotide-binding</keyword>
<evidence type="ECO:0000256" key="12">
    <source>
        <dbReference type="SAM" id="Phobius"/>
    </source>
</evidence>
<evidence type="ECO:0000256" key="5">
    <source>
        <dbReference type="ARBA" id="ARBA00022692"/>
    </source>
</evidence>
<dbReference type="CDD" id="cd03249">
    <property type="entry name" value="ABC_MTABC3_MDL1_MDL2"/>
    <property type="match status" value="2"/>
</dbReference>
<comment type="subcellular location">
    <subcellularLocation>
        <location evidence="2">Endomembrane system</location>
    </subcellularLocation>
    <subcellularLocation>
        <location evidence="1">Membrane</location>
        <topology evidence="1">Multi-pass membrane protein</topology>
    </subcellularLocation>
</comment>
<dbReference type="Gene3D" id="3.40.50.300">
    <property type="entry name" value="P-loop containing nucleotide triphosphate hydrolases"/>
    <property type="match status" value="2"/>
</dbReference>
<evidence type="ECO:0000256" key="10">
    <source>
        <dbReference type="ARBA" id="ARBA00023136"/>
    </source>
</evidence>
<dbReference type="SUPFAM" id="SSF90123">
    <property type="entry name" value="ABC transporter transmembrane region"/>
    <property type="match status" value="2"/>
</dbReference>
<dbReference type="GO" id="GO:0012505">
    <property type="term" value="C:endomembrane system"/>
    <property type="evidence" value="ECO:0007669"/>
    <property type="project" value="UniProtKB-SubCell"/>
</dbReference>
<feature type="transmembrane region" description="Helical" evidence="12">
    <location>
        <begin position="192"/>
        <end position="212"/>
    </location>
</feature>
<feature type="transmembrane region" description="Helical" evidence="12">
    <location>
        <begin position="949"/>
        <end position="970"/>
    </location>
</feature>
<evidence type="ECO:0000256" key="3">
    <source>
        <dbReference type="ARBA" id="ARBA00007577"/>
    </source>
</evidence>
<dbReference type="GO" id="GO:0016887">
    <property type="term" value="F:ATP hydrolysis activity"/>
    <property type="evidence" value="ECO:0007669"/>
    <property type="project" value="InterPro"/>
</dbReference>
<dbReference type="EMBL" id="JAGMUU010000001">
    <property type="protein sequence ID" value="KAH7161930.1"/>
    <property type="molecule type" value="Genomic_DNA"/>
</dbReference>
<dbReference type="InterPro" id="IPR039421">
    <property type="entry name" value="Type_1_exporter"/>
</dbReference>
<feature type="transmembrane region" description="Helical" evidence="12">
    <location>
        <begin position="834"/>
        <end position="852"/>
    </location>
</feature>
<dbReference type="PROSITE" id="PS50893">
    <property type="entry name" value="ABC_TRANSPORTER_2"/>
    <property type="match status" value="2"/>
</dbReference>
<comment type="similarity">
    <text evidence="3">Belongs to the ABC transporter superfamily. ABCB family. Multidrug resistance exporter (TC 3.A.1.201) subfamily.</text>
</comment>
<evidence type="ECO:0000256" key="2">
    <source>
        <dbReference type="ARBA" id="ARBA00004308"/>
    </source>
</evidence>
<dbReference type="InterPro" id="IPR027417">
    <property type="entry name" value="P-loop_NTPase"/>
</dbReference>
<dbReference type="SMART" id="SM00382">
    <property type="entry name" value="AAA"/>
    <property type="match status" value="2"/>
</dbReference>
<feature type="transmembrane region" description="Helical" evidence="12">
    <location>
        <begin position="41"/>
        <end position="64"/>
    </location>
</feature>
<evidence type="ECO:0000256" key="7">
    <source>
        <dbReference type="ARBA" id="ARBA00022741"/>
    </source>
</evidence>
<dbReference type="FunFam" id="3.40.50.300:FF:001530">
    <property type="entry name" value="ABC multidrug transporter (Eurofung)"/>
    <property type="match status" value="1"/>
</dbReference>
<evidence type="ECO:0000256" key="1">
    <source>
        <dbReference type="ARBA" id="ARBA00004141"/>
    </source>
</evidence>
<dbReference type="GO" id="GO:0005743">
    <property type="term" value="C:mitochondrial inner membrane"/>
    <property type="evidence" value="ECO:0007669"/>
    <property type="project" value="TreeGrafter"/>
</dbReference>
<feature type="transmembrane region" description="Helical" evidence="12">
    <location>
        <begin position="690"/>
        <end position="714"/>
    </location>
</feature>
<dbReference type="CDD" id="cd18577">
    <property type="entry name" value="ABC_6TM_Pgp_ABCB1_D1_like"/>
    <property type="match status" value="1"/>
</dbReference>
<organism evidence="15 16">
    <name type="scientific">Dactylonectria estremocensis</name>
    <dbReference type="NCBI Taxonomy" id="1079267"/>
    <lineage>
        <taxon>Eukaryota</taxon>
        <taxon>Fungi</taxon>
        <taxon>Dikarya</taxon>
        <taxon>Ascomycota</taxon>
        <taxon>Pezizomycotina</taxon>
        <taxon>Sordariomycetes</taxon>
        <taxon>Hypocreomycetidae</taxon>
        <taxon>Hypocreales</taxon>
        <taxon>Nectriaceae</taxon>
        <taxon>Dactylonectria</taxon>
    </lineage>
</organism>
<keyword evidence="4" id="KW-0813">Transport</keyword>
<dbReference type="GO" id="GO:0015421">
    <property type="term" value="F:ABC-type oligopeptide transporter activity"/>
    <property type="evidence" value="ECO:0007669"/>
    <property type="project" value="TreeGrafter"/>
</dbReference>
<name>A0A9P9FIZ6_9HYPO</name>
<feature type="transmembrane region" description="Helical" evidence="12">
    <location>
        <begin position="801"/>
        <end position="828"/>
    </location>
</feature>
<dbReference type="CDD" id="cd18578">
    <property type="entry name" value="ABC_6TM_Pgp_ABCB1_D2_like"/>
    <property type="match status" value="1"/>
</dbReference>
<protein>
    <submittedName>
        <fullName evidence="15">ATP-binding cassette multidrug transport protein</fullName>
    </submittedName>
</protein>
<keyword evidence="11" id="KW-0325">Glycoprotein</keyword>
<dbReference type="PROSITE" id="PS50929">
    <property type="entry name" value="ABC_TM1F"/>
    <property type="match status" value="2"/>
</dbReference>
<dbReference type="FunFam" id="1.20.1560.10:FF:000057">
    <property type="entry name" value="ABC multidrug transporter SitT"/>
    <property type="match status" value="1"/>
</dbReference>
<gene>
    <name evidence="15" type="ORF">B0J13DRAFT_614619</name>
</gene>
<dbReference type="GO" id="GO:0005524">
    <property type="term" value="F:ATP binding"/>
    <property type="evidence" value="ECO:0007669"/>
    <property type="project" value="UniProtKB-KW"/>
</dbReference>
<dbReference type="PROSITE" id="PS00211">
    <property type="entry name" value="ABC_TRANSPORTER_1"/>
    <property type="match status" value="2"/>
</dbReference>
<keyword evidence="16" id="KW-1185">Reference proteome</keyword>
<feature type="domain" description="ABC transporter" evidence="13">
    <location>
        <begin position="370"/>
        <end position="615"/>
    </location>
</feature>
<evidence type="ECO:0000256" key="9">
    <source>
        <dbReference type="ARBA" id="ARBA00022989"/>
    </source>
</evidence>
<dbReference type="PANTHER" id="PTHR43394">
    <property type="entry name" value="ATP-DEPENDENT PERMEASE MDL1, MITOCHONDRIAL"/>
    <property type="match status" value="1"/>
</dbReference>
<evidence type="ECO:0000256" key="4">
    <source>
        <dbReference type="ARBA" id="ARBA00022448"/>
    </source>
</evidence>
<feature type="transmembrane region" description="Helical" evidence="12">
    <location>
        <begin position="94"/>
        <end position="118"/>
    </location>
</feature>
<keyword evidence="10 12" id="KW-0472">Membrane</keyword>
<reference evidence="15" key="1">
    <citation type="journal article" date="2021" name="Nat. Commun.">
        <title>Genetic determinants of endophytism in the Arabidopsis root mycobiome.</title>
        <authorList>
            <person name="Mesny F."/>
            <person name="Miyauchi S."/>
            <person name="Thiergart T."/>
            <person name="Pickel B."/>
            <person name="Atanasova L."/>
            <person name="Karlsson M."/>
            <person name="Huettel B."/>
            <person name="Barry K.W."/>
            <person name="Haridas S."/>
            <person name="Chen C."/>
            <person name="Bauer D."/>
            <person name="Andreopoulos W."/>
            <person name="Pangilinan J."/>
            <person name="LaButti K."/>
            <person name="Riley R."/>
            <person name="Lipzen A."/>
            <person name="Clum A."/>
            <person name="Drula E."/>
            <person name="Henrissat B."/>
            <person name="Kohler A."/>
            <person name="Grigoriev I.V."/>
            <person name="Martin F.M."/>
            <person name="Hacquard S."/>
        </authorList>
    </citation>
    <scope>NUCLEOTIDE SEQUENCE</scope>
    <source>
        <strain evidence="15">MPI-CAGE-AT-0021</strain>
    </source>
</reference>
<dbReference type="Pfam" id="PF00664">
    <property type="entry name" value="ABC_membrane"/>
    <property type="match status" value="2"/>
</dbReference>
<evidence type="ECO:0000256" key="11">
    <source>
        <dbReference type="ARBA" id="ARBA00023180"/>
    </source>
</evidence>
<dbReference type="Gene3D" id="1.20.1560.10">
    <property type="entry name" value="ABC transporter type 1, transmembrane domain"/>
    <property type="match status" value="1"/>
</dbReference>
<dbReference type="AlphaFoldDB" id="A0A9P9FIZ6"/>
<comment type="caution">
    <text evidence="15">The sequence shown here is derived from an EMBL/GenBank/DDBJ whole genome shotgun (WGS) entry which is preliminary data.</text>
</comment>
<keyword evidence="8 15" id="KW-0067">ATP-binding</keyword>
<dbReference type="InterPro" id="IPR003439">
    <property type="entry name" value="ABC_transporter-like_ATP-bd"/>
</dbReference>
<feature type="transmembrane region" description="Helical" evidence="12">
    <location>
        <begin position="167"/>
        <end position="186"/>
    </location>
</feature>
<keyword evidence="9 12" id="KW-1133">Transmembrane helix</keyword>
<evidence type="ECO:0000256" key="6">
    <source>
        <dbReference type="ARBA" id="ARBA00022737"/>
    </source>
</evidence>
<dbReference type="InterPro" id="IPR017871">
    <property type="entry name" value="ABC_transporter-like_CS"/>
</dbReference>
<dbReference type="InterPro" id="IPR011527">
    <property type="entry name" value="ABC1_TM_dom"/>
</dbReference>
<dbReference type="GO" id="GO:0090374">
    <property type="term" value="P:oligopeptide export from mitochondrion"/>
    <property type="evidence" value="ECO:0007669"/>
    <property type="project" value="TreeGrafter"/>
</dbReference>
<feature type="transmembrane region" description="Helical" evidence="12">
    <location>
        <begin position="270"/>
        <end position="292"/>
    </location>
</feature>
<keyword evidence="6" id="KW-0677">Repeat</keyword>
<dbReference type="InterPro" id="IPR003593">
    <property type="entry name" value="AAA+_ATPase"/>
</dbReference>
<dbReference type="OrthoDB" id="6500128at2759"/>
<feature type="domain" description="ABC transmembrane type-1" evidence="14">
    <location>
        <begin position="693"/>
        <end position="978"/>
    </location>
</feature>
<evidence type="ECO:0000256" key="8">
    <source>
        <dbReference type="ARBA" id="ARBA00022840"/>
    </source>
</evidence>
<keyword evidence="5 12" id="KW-0812">Transmembrane</keyword>
<evidence type="ECO:0000259" key="14">
    <source>
        <dbReference type="PROSITE" id="PS50929"/>
    </source>
</evidence>